<protein>
    <submittedName>
        <fullName evidence="1">Uncharacterized protein</fullName>
    </submittedName>
</protein>
<dbReference type="AlphaFoldDB" id="A0A9P8VB26"/>
<sequence length="226" mass="25641">MAPIASRKATGAWTGGIEHLSMEDDLNRRHSPCYKHEPEHFHEGVEIANNVGGKVWTDSEGKTKEDWKCDEKMVLKQDDPVDLKEDYDDLSDLDGWKRTENDPRLQLQSLPVPHPEQFLTTYAAKEALTVLHRSLIVRNHLTSQNGGLALVIRKLTGVSITLETDHVRFAGLAENVQLAQEALLRLLSGKDRWRTFEVFKSVALQVCKATGERDNYKIIKALQFQN</sequence>
<accession>A0A9P8VB26</accession>
<gene>
    <name evidence="1" type="ORF">F5X68DRAFT_240774</name>
</gene>
<evidence type="ECO:0000313" key="2">
    <source>
        <dbReference type="Proteomes" id="UP000770015"/>
    </source>
</evidence>
<proteinExistence type="predicted"/>
<dbReference type="Proteomes" id="UP000770015">
    <property type="component" value="Unassembled WGS sequence"/>
</dbReference>
<keyword evidence="2" id="KW-1185">Reference proteome</keyword>
<organism evidence="1 2">
    <name type="scientific">Plectosphaerella plurivora</name>
    <dbReference type="NCBI Taxonomy" id="936078"/>
    <lineage>
        <taxon>Eukaryota</taxon>
        <taxon>Fungi</taxon>
        <taxon>Dikarya</taxon>
        <taxon>Ascomycota</taxon>
        <taxon>Pezizomycotina</taxon>
        <taxon>Sordariomycetes</taxon>
        <taxon>Hypocreomycetidae</taxon>
        <taxon>Glomerellales</taxon>
        <taxon>Plectosphaerellaceae</taxon>
        <taxon>Plectosphaerella</taxon>
    </lineage>
</organism>
<name>A0A9P8VB26_9PEZI</name>
<dbReference type="EMBL" id="JAGSXJ010000013">
    <property type="protein sequence ID" value="KAH6686461.1"/>
    <property type="molecule type" value="Genomic_DNA"/>
</dbReference>
<comment type="caution">
    <text evidence="1">The sequence shown here is derived from an EMBL/GenBank/DDBJ whole genome shotgun (WGS) entry which is preliminary data.</text>
</comment>
<reference evidence="1" key="1">
    <citation type="journal article" date="2021" name="Nat. Commun.">
        <title>Genetic determinants of endophytism in the Arabidopsis root mycobiome.</title>
        <authorList>
            <person name="Mesny F."/>
            <person name="Miyauchi S."/>
            <person name="Thiergart T."/>
            <person name="Pickel B."/>
            <person name="Atanasova L."/>
            <person name="Karlsson M."/>
            <person name="Huettel B."/>
            <person name="Barry K.W."/>
            <person name="Haridas S."/>
            <person name="Chen C."/>
            <person name="Bauer D."/>
            <person name="Andreopoulos W."/>
            <person name="Pangilinan J."/>
            <person name="LaButti K."/>
            <person name="Riley R."/>
            <person name="Lipzen A."/>
            <person name="Clum A."/>
            <person name="Drula E."/>
            <person name="Henrissat B."/>
            <person name="Kohler A."/>
            <person name="Grigoriev I.V."/>
            <person name="Martin F.M."/>
            <person name="Hacquard S."/>
        </authorList>
    </citation>
    <scope>NUCLEOTIDE SEQUENCE</scope>
    <source>
        <strain evidence="1">MPI-SDFR-AT-0117</strain>
    </source>
</reference>
<evidence type="ECO:0000313" key="1">
    <source>
        <dbReference type="EMBL" id="KAH6686461.1"/>
    </source>
</evidence>
<dbReference type="OrthoDB" id="10635797at2759"/>